<sequence>MSLPLLRRKRPWSVIGAVAATVIHSLFLIFGVLGWIGFFGSSVPFWVWAAVAMIAVIAAHWMFVSSLRLEPGAAKARRGVLAGTATAAGLELLFLGTLLCDTLSHECPPEGCVPSNAEWALLDVVLFSPLLFLGGMTVLLLRTRSSAAYFRGP</sequence>
<comment type="caution">
    <text evidence="2">The sequence shown here is derived from an EMBL/GenBank/DDBJ whole genome shotgun (WGS) entry which is preliminary data.</text>
</comment>
<keyword evidence="1" id="KW-0472">Membrane</keyword>
<keyword evidence="1" id="KW-0812">Transmembrane</keyword>
<dbReference type="EMBL" id="BAAATZ010000001">
    <property type="protein sequence ID" value="GAA2718194.1"/>
    <property type="molecule type" value="Genomic_DNA"/>
</dbReference>
<dbReference type="RefSeq" id="WP_344447992.1">
    <property type="nucleotide sequence ID" value="NZ_BAAATZ010000001.1"/>
</dbReference>
<evidence type="ECO:0000313" key="3">
    <source>
        <dbReference type="Proteomes" id="UP001501842"/>
    </source>
</evidence>
<organism evidence="2 3">
    <name type="scientific">Actinocorallia aurantiaca</name>
    <dbReference type="NCBI Taxonomy" id="46204"/>
    <lineage>
        <taxon>Bacteria</taxon>
        <taxon>Bacillati</taxon>
        <taxon>Actinomycetota</taxon>
        <taxon>Actinomycetes</taxon>
        <taxon>Streptosporangiales</taxon>
        <taxon>Thermomonosporaceae</taxon>
        <taxon>Actinocorallia</taxon>
    </lineage>
</organism>
<accession>A0ABN3TTF6</accession>
<keyword evidence="3" id="KW-1185">Reference proteome</keyword>
<evidence type="ECO:0000256" key="1">
    <source>
        <dbReference type="SAM" id="Phobius"/>
    </source>
</evidence>
<evidence type="ECO:0000313" key="2">
    <source>
        <dbReference type="EMBL" id="GAA2718194.1"/>
    </source>
</evidence>
<feature type="transmembrane region" description="Helical" evidence="1">
    <location>
        <begin position="45"/>
        <end position="67"/>
    </location>
</feature>
<reference evidence="2 3" key="1">
    <citation type="journal article" date="2019" name="Int. J. Syst. Evol. Microbiol.">
        <title>The Global Catalogue of Microorganisms (GCM) 10K type strain sequencing project: providing services to taxonomists for standard genome sequencing and annotation.</title>
        <authorList>
            <consortium name="The Broad Institute Genomics Platform"/>
            <consortium name="The Broad Institute Genome Sequencing Center for Infectious Disease"/>
            <person name="Wu L."/>
            <person name="Ma J."/>
        </authorList>
    </citation>
    <scope>NUCLEOTIDE SEQUENCE [LARGE SCALE GENOMIC DNA]</scope>
    <source>
        <strain evidence="2 3">JCM 8201</strain>
    </source>
</reference>
<protein>
    <submittedName>
        <fullName evidence="2">Uncharacterized protein</fullName>
    </submittedName>
</protein>
<feature type="transmembrane region" description="Helical" evidence="1">
    <location>
        <begin position="119"/>
        <end position="141"/>
    </location>
</feature>
<gene>
    <name evidence="2" type="ORF">GCM10010439_00680</name>
</gene>
<name>A0ABN3TTF6_9ACTN</name>
<keyword evidence="1" id="KW-1133">Transmembrane helix</keyword>
<feature type="transmembrane region" description="Helical" evidence="1">
    <location>
        <begin position="79"/>
        <end position="99"/>
    </location>
</feature>
<proteinExistence type="predicted"/>
<feature type="transmembrane region" description="Helical" evidence="1">
    <location>
        <begin position="12"/>
        <end position="39"/>
    </location>
</feature>
<dbReference type="Proteomes" id="UP001501842">
    <property type="component" value="Unassembled WGS sequence"/>
</dbReference>